<evidence type="ECO:0000256" key="2">
    <source>
        <dbReference type="ARBA" id="ARBA00004651"/>
    </source>
</evidence>
<keyword evidence="4" id="KW-0171">Cobalt transport</keyword>
<comment type="function">
    <text evidence="1">Efflux system for nickel and cobalt.</text>
</comment>
<feature type="transmembrane region" description="Helical" evidence="14">
    <location>
        <begin position="75"/>
        <end position="97"/>
    </location>
</feature>
<organism evidence="15 16">
    <name type="scientific">Erwinia pyrifoliae</name>
    <dbReference type="NCBI Taxonomy" id="79967"/>
    <lineage>
        <taxon>Bacteria</taxon>
        <taxon>Pseudomonadati</taxon>
        <taxon>Pseudomonadota</taxon>
        <taxon>Gammaproteobacteria</taxon>
        <taxon>Enterobacterales</taxon>
        <taxon>Erwiniaceae</taxon>
        <taxon>Erwinia</taxon>
    </lineage>
</organism>
<evidence type="ECO:0000256" key="13">
    <source>
        <dbReference type="ARBA" id="ARBA00023285"/>
    </source>
</evidence>
<dbReference type="Pfam" id="PF03824">
    <property type="entry name" value="NicO"/>
    <property type="match status" value="2"/>
</dbReference>
<keyword evidence="6" id="KW-1003">Cell membrane</keyword>
<evidence type="ECO:0000256" key="9">
    <source>
        <dbReference type="ARBA" id="ARBA00022989"/>
    </source>
</evidence>
<feature type="transmembrane region" description="Helical" evidence="14">
    <location>
        <begin position="219"/>
        <end position="239"/>
    </location>
</feature>
<keyword evidence="16" id="KW-1185">Reference proteome</keyword>
<evidence type="ECO:0000256" key="4">
    <source>
        <dbReference type="ARBA" id="ARBA00022426"/>
    </source>
</evidence>
<comment type="similarity">
    <text evidence="3">Belongs to the NiCoT transporter (TC 2.A.52) family. RcnA subfamily.</text>
</comment>
<evidence type="ECO:0000256" key="8">
    <source>
        <dbReference type="ARBA" id="ARBA00022692"/>
    </source>
</evidence>
<keyword evidence="12 14" id="KW-0472">Membrane</keyword>
<evidence type="ECO:0000256" key="1">
    <source>
        <dbReference type="ARBA" id="ARBA00002510"/>
    </source>
</evidence>
<evidence type="ECO:0000313" key="16">
    <source>
        <dbReference type="Proteomes" id="UP001058553"/>
    </source>
</evidence>
<proteinExistence type="inferred from homology"/>
<feature type="transmembrane region" description="Helical" evidence="14">
    <location>
        <begin position="245"/>
        <end position="271"/>
    </location>
</feature>
<keyword evidence="7" id="KW-0533">Nickel</keyword>
<accession>A0ABY5XAQ4</accession>
<sequence length="328" mass="35690">MPVNAPITRRYRAWPLLLLLALLVTGGLLIWQCWLQMLWQSALWQKDLHRQMTQLLQQVAGHPQQAGLALMGFSLLYGVLHALGPGHGKVIITTFLATHPTKMKTSLQLTLAAALVQGCVAIALVMLVLGVLQLSARQLHLSSYWLEKSSYLLVIGLGLWLCWRALRKLALQLVAVPPGMKIKRVLPRGKQHGAHCGCGHQHVPDVNTLAPAPGWQTKIMVVLSMGLRPCSGAIMMLLFSKVVGVWFWGVLSALVMAMGTALTVSAMALLVHLCRRLALRLRRGHTPGWQVIALNGLALLGGLMLVAAGAMLWLSAQPAISGGIRPMF</sequence>
<reference evidence="15" key="1">
    <citation type="submission" date="2022-07" db="EMBL/GenBank/DDBJ databases">
        <title>Genetic diversity of Erwinia pyrifoliae.</title>
        <authorList>
            <person name="Park D.S."/>
            <person name="Ham H."/>
        </authorList>
    </citation>
    <scope>NUCLEOTIDE SEQUENCE</scope>
    <source>
        <strain evidence="15">CP201486</strain>
    </source>
</reference>
<evidence type="ECO:0000256" key="11">
    <source>
        <dbReference type="ARBA" id="ARBA00023112"/>
    </source>
</evidence>
<dbReference type="EMBL" id="CP103445">
    <property type="protein sequence ID" value="UWS34404.1"/>
    <property type="molecule type" value="Genomic_DNA"/>
</dbReference>
<dbReference type="RefSeq" id="WP_259826137.1">
    <property type="nucleotide sequence ID" value="NZ_CP103445.1"/>
</dbReference>
<evidence type="ECO:0000256" key="10">
    <source>
        <dbReference type="ARBA" id="ARBA00023065"/>
    </source>
</evidence>
<feature type="transmembrane region" description="Helical" evidence="14">
    <location>
        <begin position="292"/>
        <end position="314"/>
    </location>
</feature>
<evidence type="ECO:0000313" key="15">
    <source>
        <dbReference type="EMBL" id="UWS34404.1"/>
    </source>
</evidence>
<gene>
    <name evidence="15" type="ORF">NYP84_04285</name>
</gene>
<keyword evidence="11" id="KW-0921">Nickel transport</keyword>
<name>A0ABY5XAQ4_ERWPY</name>
<keyword evidence="5 14" id="KW-0813">Transport</keyword>
<evidence type="ECO:0000256" key="6">
    <source>
        <dbReference type="ARBA" id="ARBA00022475"/>
    </source>
</evidence>
<evidence type="ECO:0000256" key="14">
    <source>
        <dbReference type="RuleBase" id="RU362101"/>
    </source>
</evidence>
<keyword evidence="13" id="KW-0170">Cobalt</keyword>
<dbReference type="Proteomes" id="UP001058553">
    <property type="component" value="Chromosome"/>
</dbReference>
<evidence type="ECO:0000256" key="5">
    <source>
        <dbReference type="ARBA" id="ARBA00022448"/>
    </source>
</evidence>
<dbReference type="InterPro" id="IPR051224">
    <property type="entry name" value="NiCoT_RcnA"/>
</dbReference>
<keyword evidence="9 14" id="KW-1133">Transmembrane helix</keyword>
<evidence type="ECO:0000256" key="7">
    <source>
        <dbReference type="ARBA" id="ARBA00022596"/>
    </source>
</evidence>
<feature type="transmembrane region" description="Helical" evidence="14">
    <location>
        <begin position="109"/>
        <end position="129"/>
    </location>
</feature>
<dbReference type="PANTHER" id="PTHR40659">
    <property type="entry name" value="NICKEL/COBALT EFFLUX SYSTEM RCNA"/>
    <property type="match status" value="1"/>
</dbReference>
<dbReference type="PANTHER" id="PTHR40659:SF1">
    <property type="entry name" value="NICKEL_COBALT EFFLUX SYSTEM RCNA"/>
    <property type="match status" value="1"/>
</dbReference>
<evidence type="ECO:0000256" key="3">
    <source>
        <dbReference type="ARBA" id="ARBA00010428"/>
    </source>
</evidence>
<keyword evidence="8 14" id="KW-0812">Transmembrane</keyword>
<evidence type="ECO:0000256" key="12">
    <source>
        <dbReference type="ARBA" id="ARBA00023136"/>
    </source>
</evidence>
<feature type="transmembrane region" description="Helical" evidence="14">
    <location>
        <begin position="16"/>
        <end position="39"/>
    </location>
</feature>
<dbReference type="InterPro" id="IPR011541">
    <property type="entry name" value="Ni/Co_transpt_high_affinity"/>
</dbReference>
<feature type="transmembrane region" description="Helical" evidence="14">
    <location>
        <begin position="149"/>
        <end position="166"/>
    </location>
</feature>
<protein>
    <recommendedName>
        <fullName evidence="14">Nickel/cobalt efflux system</fullName>
    </recommendedName>
</protein>
<keyword evidence="10" id="KW-0406">Ion transport</keyword>
<comment type="subcellular location">
    <subcellularLocation>
        <location evidence="2 14">Cell membrane</location>
        <topology evidence="2 14">Multi-pass membrane protein</topology>
    </subcellularLocation>
</comment>